<dbReference type="VEuPathDB" id="TriTrypDB:BSAL_21850"/>
<accession>A0A0S4JDT1</accession>
<sequence length="478" mass="54928">MPNETITNFSKRSELLATVVSNERDRMQWLDDALEQLTQLNQNGNVDNSKALVPAIPREIPLSNSWLSTHPNGLQDDNAVSQRLNELHESLLERKRVNDALRREVYGWHQRHIVLSQSYRNLQKHRTASEQQRQQLVGSLASVEKMLQLWKTQLSHLSASRESQSGESSPSAAVRAEERELERSLREAEDRVNEVRSKRAALESKLSTSREELQDCDADIERLKERYQRELHSRRSTGESQSPPVEDNVIAASSALRKEIETLETNLEQAKRQQSRFLNSYTAKFIAATMFPPSDRLPAHMERRIQELRAQSEDVHKISEAMELLKSTIVHFDSDLKKLRTVQRLVEGELENVFKVSHNELKVVVTMCLPKEDVRRFSRAGHTGEEWPLTQHMLEEKFPAHKLETVNEALQHMVVAWDGMSQDSKARLTTAQDVVVNAHLLFMIACYVSLKRTQKWALKYQQVMDTRLPRAAGGAGYF</sequence>
<organism evidence="3 4">
    <name type="scientific">Bodo saltans</name>
    <name type="common">Flagellated protozoan</name>
    <dbReference type="NCBI Taxonomy" id="75058"/>
    <lineage>
        <taxon>Eukaryota</taxon>
        <taxon>Discoba</taxon>
        <taxon>Euglenozoa</taxon>
        <taxon>Kinetoplastea</taxon>
        <taxon>Metakinetoplastina</taxon>
        <taxon>Eubodonida</taxon>
        <taxon>Bodonidae</taxon>
        <taxon>Bodo</taxon>
    </lineage>
</organism>
<feature type="coiled-coil region" evidence="1">
    <location>
        <begin position="253"/>
        <end position="280"/>
    </location>
</feature>
<dbReference type="Proteomes" id="UP000051952">
    <property type="component" value="Unassembled WGS sequence"/>
</dbReference>
<keyword evidence="1" id="KW-0175">Coiled coil</keyword>
<evidence type="ECO:0000256" key="1">
    <source>
        <dbReference type="SAM" id="Coils"/>
    </source>
</evidence>
<evidence type="ECO:0000313" key="4">
    <source>
        <dbReference type="Proteomes" id="UP000051952"/>
    </source>
</evidence>
<dbReference type="EMBL" id="CYKH01001747">
    <property type="protein sequence ID" value="CUG89518.1"/>
    <property type="molecule type" value="Genomic_DNA"/>
</dbReference>
<dbReference type="OrthoDB" id="242352at2759"/>
<feature type="compositionally biased region" description="Basic and acidic residues" evidence="2">
    <location>
        <begin position="175"/>
        <end position="213"/>
    </location>
</feature>
<evidence type="ECO:0000256" key="2">
    <source>
        <dbReference type="SAM" id="MobiDB-lite"/>
    </source>
</evidence>
<keyword evidence="4" id="KW-1185">Reference proteome</keyword>
<protein>
    <submittedName>
        <fullName evidence="3">Uncharacterized protein</fullName>
    </submittedName>
</protein>
<reference evidence="4" key="1">
    <citation type="submission" date="2015-09" db="EMBL/GenBank/DDBJ databases">
        <authorList>
            <consortium name="Pathogen Informatics"/>
        </authorList>
    </citation>
    <scope>NUCLEOTIDE SEQUENCE [LARGE SCALE GENOMIC DNA]</scope>
    <source>
        <strain evidence="4">Lake Konstanz</strain>
    </source>
</reference>
<name>A0A0S4JDT1_BODSA</name>
<feature type="compositionally biased region" description="Low complexity" evidence="2">
    <location>
        <begin position="158"/>
        <end position="174"/>
    </location>
</feature>
<gene>
    <name evidence="3" type="ORF">BSAL_21850</name>
</gene>
<feature type="region of interest" description="Disordered" evidence="2">
    <location>
        <begin position="158"/>
        <end position="213"/>
    </location>
</feature>
<evidence type="ECO:0000313" key="3">
    <source>
        <dbReference type="EMBL" id="CUG89518.1"/>
    </source>
</evidence>
<proteinExistence type="predicted"/>
<dbReference type="AlphaFoldDB" id="A0A0S4JDT1"/>